<accession>A0A418WS08</accession>
<proteinExistence type="predicted"/>
<dbReference type="EMBL" id="QYUM01000002">
    <property type="protein sequence ID" value="RJF94034.1"/>
    <property type="molecule type" value="Genomic_DNA"/>
</dbReference>
<sequence length="178" mass="19570">MLPAEASADILYCSATKHSSNKSYVTAFIDIGSDKEARRDIDAAFEKYLRANDPADENWSSSCDQEPSLSRLEDRLDYAKYNSPNLEWLETGWTGGYALASKATPAPRRPAPPQPAIVLEPSAPVGATAKQQAALLEASREEAGRQVQALARAQKSADEEKAAMERLRAWMRKQGSRQ</sequence>
<evidence type="ECO:0000313" key="1">
    <source>
        <dbReference type="EMBL" id="RJF94034.1"/>
    </source>
</evidence>
<protein>
    <submittedName>
        <fullName evidence="1">Uncharacterized protein</fullName>
    </submittedName>
</protein>
<organism evidence="1 2">
    <name type="scientific">Sphingomonas cavernae</name>
    <dbReference type="NCBI Taxonomy" id="2320861"/>
    <lineage>
        <taxon>Bacteria</taxon>
        <taxon>Pseudomonadati</taxon>
        <taxon>Pseudomonadota</taxon>
        <taxon>Alphaproteobacteria</taxon>
        <taxon>Sphingomonadales</taxon>
        <taxon>Sphingomonadaceae</taxon>
        <taxon>Sphingomonas</taxon>
    </lineage>
</organism>
<name>A0A418WS08_9SPHN</name>
<dbReference type="AlphaFoldDB" id="A0A418WS08"/>
<comment type="caution">
    <text evidence="1">The sequence shown here is derived from an EMBL/GenBank/DDBJ whole genome shotgun (WGS) entry which is preliminary data.</text>
</comment>
<gene>
    <name evidence="1" type="ORF">D3876_07160</name>
</gene>
<evidence type="ECO:0000313" key="2">
    <source>
        <dbReference type="Proteomes" id="UP000286100"/>
    </source>
</evidence>
<reference evidence="1 2" key="1">
    <citation type="submission" date="2018-09" db="EMBL/GenBank/DDBJ databases">
        <authorList>
            <person name="Zhu H."/>
        </authorList>
    </citation>
    <scope>NUCLEOTIDE SEQUENCE [LARGE SCALE GENOMIC DNA]</scope>
    <source>
        <strain evidence="1 2">K2R01-6</strain>
    </source>
</reference>
<keyword evidence="2" id="KW-1185">Reference proteome</keyword>
<dbReference type="Proteomes" id="UP000286100">
    <property type="component" value="Unassembled WGS sequence"/>
</dbReference>